<dbReference type="InterPro" id="IPR009000">
    <property type="entry name" value="Transl_B-barrel_sf"/>
</dbReference>
<dbReference type="InterPro" id="IPR042116">
    <property type="entry name" value="TypA/BipA_C"/>
</dbReference>
<dbReference type="EMBL" id="KT007000">
    <property type="protein sequence ID" value="AKQ02510.1"/>
    <property type="molecule type" value="Genomic_DNA"/>
</dbReference>
<dbReference type="InterPro" id="IPR047041">
    <property type="entry name" value="BipA_GTP-bd_dom"/>
</dbReference>
<evidence type="ECO:0000256" key="2">
    <source>
        <dbReference type="ARBA" id="ARBA00035722"/>
    </source>
</evidence>
<dbReference type="CDD" id="cd01891">
    <property type="entry name" value="TypA_BipA"/>
    <property type="match status" value="1"/>
</dbReference>
<dbReference type="InterPro" id="IPR048876">
    <property type="entry name" value="BipA_C"/>
</dbReference>
<dbReference type="CDD" id="cd03691">
    <property type="entry name" value="BipA_TypA_II"/>
    <property type="match status" value="1"/>
</dbReference>
<proteinExistence type="predicted"/>
<dbReference type="Gene3D" id="2.40.50.250">
    <property type="entry name" value="bipa protein"/>
    <property type="match status" value="1"/>
</dbReference>
<dbReference type="PROSITE" id="PS51722">
    <property type="entry name" value="G_TR_2"/>
    <property type="match status" value="1"/>
</dbReference>
<dbReference type="NCBIfam" id="TIGR00231">
    <property type="entry name" value="small_GTP"/>
    <property type="match status" value="1"/>
</dbReference>
<dbReference type="SUPFAM" id="SSF52540">
    <property type="entry name" value="P-loop containing nucleoside triphosphate hydrolases"/>
    <property type="match status" value="1"/>
</dbReference>
<dbReference type="InterPro" id="IPR004161">
    <property type="entry name" value="EFTu-like_2"/>
</dbReference>
<dbReference type="AlphaFoldDB" id="A0A0H4T724"/>
<sequence length="610" mass="67581">MRNLRNIAIIAHVDHGKTTLVDFLLKQSHTFRENSLEFQKELILDSNELERERGITILAKNTAIEYKGIKINIIDTPGHADFGGEVERTLHMADGCLLLVDAQEGPMPQTRFVLQKALQLNLKVIVVINKIDKRDRRISEVLEEINALFLELAHEDHHLDFEILYAVGREGKAFASLPNGSPDSVPPGTLEPLFEAIISFVPAPQNSSDGPFQMLVTALDYDDFKGKYAIGRIHRGEAKSSLAVVAIDKDGKKVSSRIEKVFVSHGLERVEVASAKAGDIVAITGIPEAHINTTICDSNSVEPLPLIAINEPTLRILIAPNTSPFMGQDGKFLTSRQIEERLDKELETNVSLRVSKEGSGKFLLSGRGELHLSVLIETMVREGFEIEVAKPEVITKTENKVEMEPVEEVVIDTSEDYRGIITAELAKRKADLKDILIHAGGVRFIYEMPTNSLLGLRNLLMRKTRGSFVLNSTFLRFAPIKDVPERSRNGVLIASQSGQAVAFGLEVAQGRGSTFVAPGTQVYEGMIIGENSRAEDLEINVCKGKELSNMRATGTDRSVNLEPPISMTLEEGLEYVEEDELLEVTSKHIRLRKKALSKSGRVAEKRNKQK</sequence>
<dbReference type="InterPro" id="IPR005225">
    <property type="entry name" value="Small_GTP-bd"/>
</dbReference>
<dbReference type="PRINTS" id="PR00315">
    <property type="entry name" value="ELONGATNFCT"/>
</dbReference>
<dbReference type="SUPFAM" id="SSF50447">
    <property type="entry name" value="Translation proteins"/>
    <property type="match status" value="1"/>
</dbReference>
<dbReference type="PANTHER" id="PTHR42908:SF8">
    <property type="entry name" value="TR-TYPE G DOMAIN-CONTAINING PROTEIN"/>
    <property type="match status" value="1"/>
</dbReference>
<comment type="catalytic activity">
    <reaction evidence="3">
        <text>GTP + H2O = GDP + phosphate + H(+)</text>
        <dbReference type="Rhea" id="RHEA:19669"/>
        <dbReference type="ChEBI" id="CHEBI:15377"/>
        <dbReference type="ChEBI" id="CHEBI:15378"/>
        <dbReference type="ChEBI" id="CHEBI:37565"/>
        <dbReference type="ChEBI" id="CHEBI:43474"/>
        <dbReference type="ChEBI" id="CHEBI:58189"/>
    </reaction>
</comment>
<dbReference type="Pfam" id="PF21018">
    <property type="entry name" value="BipA_C"/>
    <property type="match status" value="1"/>
</dbReference>
<dbReference type="Gene3D" id="2.40.30.10">
    <property type="entry name" value="Translation factors"/>
    <property type="match status" value="1"/>
</dbReference>
<accession>A0A0H4T724</accession>
<dbReference type="FunFam" id="3.40.50.300:FF:000055">
    <property type="entry name" value="GTP-binding protein TypA"/>
    <property type="match status" value="1"/>
</dbReference>
<feature type="domain" description="Tr-type G" evidence="4">
    <location>
        <begin position="2"/>
        <end position="205"/>
    </location>
</feature>
<keyword evidence="1" id="KW-0342">GTP-binding</keyword>
<keyword evidence="1" id="KW-0547">Nucleotide-binding</keyword>
<dbReference type="GO" id="GO:0005829">
    <property type="term" value="C:cytosol"/>
    <property type="evidence" value="ECO:0007669"/>
    <property type="project" value="TreeGrafter"/>
</dbReference>
<evidence type="ECO:0000313" key="5">
    <source>
        <dbReference type="EMBL" id="AKQ02510.1"/>
    </source>
</evidence>
<evidence type="ECO:0000259" key="4">
    <source>
        <dbReference type="PROSITE" id="PS51722"/>
    </source>
</evidence>
<dbReference type="NCBIfam" id="TIGR01394">
    <property type="entry name" value="TypA_BipA"/>
    <property type="match status" value="1"/>
</dbReference>
<dbReference type="InterPro" id="IPR000640">
    <property type="entry name" value="EFG_V-like"/>
</dbReference>
<evidence type="ECO:0000256" key="1">
    <source>
        <dbReference type="ARBA" id="ARBA00023134"/>
    </source>
</evidence>
<dbReference type="FunFam" id="2.40.50.250:FF:000001">
    <property type="entry name" value="GTP-binding protein TypA"/>
    <property type="match status" value="1"/>
</dbReference>
<dbReference type="PANTHER" id="PTHR42908">
    <property type="entry name" value="TRANSLATION ELONGATION FACTOR-RELATED"/>
    <property type="match status" value="1"/>
</dbReference>
<dbReference type="InterPro" id="IPR047042">
    <property type="entry name" value="BipA_II"/>
</dbReference>
<reference evidence="5" key="1">
    <citation type="journal article" date="2015" name="ISME J.">
        <title>Aquifer environment selects for microbial species cohorts in sediment and groundwater.</title>
        <authorList>
            <person name="Hug L.A."/>
            <person name="Thomas B.C."/>
            <person name="Brown C.T."/>
            <person name="Frischkorn K.R."/>
            <person name="Williams K.H."/>
            <person name="Tringe S.G."/>
            <person name="Banfield J.F."/>
        </authorList>
    </citation>
    <scope>NUCLEOTIDE SEQUENCE</scope>
</reference>
<name>A0A0H4T724_9BACT</name>
<dbReference type="Gene3D" id="3.40.50.300">
    <property type="entry name" value="P-loop containing nucleotide triphosphate hydrolases"/>
    <property type="match status" value="1"/>
</dbReference>
<dbReference type="Gene3D" id="3.30.70.870">
    <property type="entry name" value="Elongation Factor G (Translational Gtpase), domain 3"/>
    <property type="match status" value="1"/>
</dbReference>
<dbReference type="SUPFAM" id="SSF54980">
    <property type="entry name" value="EF-G C-terminal domain-like"/>
    <property type="match status" value="2"/>
</dbReference>
<dbReference type="FunFam" id="3.30.70.870:FF:000003">
    <property type="entry name" value="GTP-binding protein TypA"/>
    <property type="match status" value="1"/>
</dbReference>
<dbReference type="GO" id="GO:1990904">
    <property type="term" value="C:ribonucleoprotein complex"/>
    <property type="evidence" value="ECO:0007669"/>
    <property type="project" value="TreeGrafter"/>
</dbReference>
<dbReference type="GO" id="GO:0005525">
    <property type="term" value="F:GTP binding"/>
    <property type="evidence" value="ECO:0007669"/>
    <property type="project" value="UniProtKB-KW"/>
</dbReference>
<dbReference type="InterPro" id="IPR035647">
    <property type="entry name" value="EFG_III/V"/>
</dbReference>
<dbReference type="InterPro" id="IPR000795">
    <property type="entry name" value="T_Tr_GTP-bd_dom"/>
</dbReference>
<evidence type="ECO:0000256" key="3">
    <source>
        <dbReference type="ARBA" id="ARBA00048548"/>
    </source>
</evidence>
<dbReference type="FunFam" id="2.40.30.10:FF:000016">
    <property type="entry name" value="GTP-binding protein TypA"/>
    <property type="match status" value="1"/>
</dbReference>
<protein>
    <recommendedName>
        <fullName evidence="2">50S ribosomal subunit assembly factor BipA</fullName>
    </recommendedName>
</protein>
<dbReference type="Gene3D" id="3.30.70.240">
    <property type="match status" value="1"/>
</dbReference>
<dbReference type="InterPro" id="IPR006298">
    <property type="entry name" value="BipA"/>
</dbReference>
<dbReference type="Pfam" id="PF03144">
    <property type="entry name" value="GTP_EFTU_D2"/>
    <property type="match status" value="1"/>
</dbReference>
<dbReference type="InterPro" id="IPR031157">
    <property type="entry name" value="G_TR_CS"/>
</dbReference>
<dbReference type="InterPro" id="IPR027417">
    <property type="entry name" value="P-loop_NTPase"/>
</dbReference>
<dbReference type="Pfam" id="PF00679">
    <property type="entry name" value="EFG_C"/>
    <property type="match status" value="1"/>
</dbReference>
<dbReference type="Pfam" id="PF00009">
    <property type="entry name" value="GTP_EFTU"/>
    <property type="match status" value="1"/>
</dbReference>
<dbReference type="GO" id="GO:0003924">
    <property type="term" value="F:GTPase activity"/>
    <property type="evidence" value="ECO:0007669"/>
    <property type="project" value="InterPro"/>
</dbReference>
<organism evidence="5">
    <name type="scientific">uncultured Parcubacteria bacterium Rifle_16ft_4_minimus_37647</name>
    <dbReference type="NCBI Taxonomy" id="1665140"/>
    <lineage>
        <taxon>Bacteria</taxon>
        <taxon>Candidatus Parcubacteria</taxon>
        <taxon>environmental samples</taxon>
    </lineage>
</organism>
<dbReference type="PROSITE" id="PS00301">
    <property type="entry name" value="G_TR_1"/>
    <property type="match status" value="1"/>
</dbReference>